<dbReference type="PANTHER" id="PTHR31212">
    <property type="entry name" value="ALPHA-KETOGLUTARATE-DEPENDENT DIOXYGENASE ALKB HOMOLOG 3"/>
    <property type="match status" value="1"/>
</dbReference>
<gene>
    <name evidence="10" type="ORF">UFOPK1572_00928</name>
</gene>
<evidence type="ECO:0000256" key="3">
    <source>
        <dbReference type="ARBA" id="ARBA00022763"/>
    </source>
</evidence>
<evidence type="ECO:0000259" key="9">
    <source>
        <dbReference type="PROSITE" id="PS51471"/>
    </source>
</evidence>
<dbReference type="EMBL" id="CAEZTC010000111">
    <property type="protein sequence ID" value="CAB4562462.1"/>
    <property type="molecule type" value="Genomic_DNA"/>
</dbReference>
<evidence type="ECO:0000256" key="8">
    <source>
        <dbReference type="ARBA" id="ARBA00023204"/>
    </source>
</evidence>
<dbReference type="SUPFAM" id="SSF51197">
    <property type="entry name" value="Clavaminate synthase-like"/>
    <property type="match status" value="1"/>
</dbReference>
<dbReference type="AlphaFoldDB" id="A0A6J6DEM2"/>
<dbReference type="PROSITE" id="PS51471">
    <property type="entry name" value="FE2OG_OXY"/>
    <property type="match status" value="1"/>
</dbReference>
<dbReference type="Pfam" id="PF13532">
    <property type="entry name" value="2OG-FeII_Oxy_2"/>
    <property type="match status" value="1"/>
</dbReference>
<evidence type="ECO:0000256" key="4">
    <source>
        <dbReference type="ARBA" id="ARBA00022842"/>
    </source>
</evidence>
<dbReference type="GO" id="GO:0016787">
    <property type="term" value="F:hydrolase activity"/>
    <property type="evidence" value="ECO:0007669"/>
    <property type="project" value="UniProtKB-ARBA"/>
</dbReference>
<keyword evidence="3" id="KW-0227">DNA damage</keyword>
<dbReference type="GO" id="GO:0140097">
    <property type="term" value="F:catalytic activity, acting on DNA"/>
    <property type="evidence" value="ECO:0007669"/>
    <property type="project" value="UniProtKB-ARBA"/>
</dbReference>
<dbReference type="GO" id="GO:0006307">
    <property type="term" value="P:DNA alkylation repair"/>
    <property type="evidence" value="ECO:0007669"/>
    <property type="project" value="InterPro"/>
</dbReference>
<protein>
    <submittedName>
        <fullName evidence="10">Unannotated protein</fullName>
    </submittedName>
</protein>
<dbReference type="InterPro" id="IPR027450">
    <property type="entry name" value="AlkB-like"/>
</dbReference>
<evidence type="ECO:0000256" key="5">
    <source>
        <dbReference type="ARBA" id="ARBA00022964"/>
    </source>
</evidence>
<dbReference type="GO" id="GO:0005739">
    <property type="term" value="C:mitochondrion"/>
    <property type="evidence" value="ECO:0007669"/>
    <property type="project" value="TreeGrafter"/>
</dbReference>
<dbReference type="GO" id="GO:0046872">
    <property type="term" value="F:metal ion binding"/>
    <property type="evidence" value="ECO:0007669"/>
    <property type="project" value="UniProtKB-KW"/>
</dbReference>
<dbReference type="GO" id="GO:0032451">
    <property type="term" value="F:demethylase activity"/>
    <property type="evidence" value="ECO:0007669"/>
    <property type="project" value="UniProtKB-ARBA"/>
</dbReference>
<dbReference type="InterPro" id="IPR005123">
    <property type="entry name" value="Oxoglu/Fe-dep_dioxygenase_dom"/>
</dbReference>
<dbReference type="GO" id="GO:0051213">
    <property type="term" value="F:dioxygenase activity"/>
    <property type="evidence" value="ECO:0007669"/>
    <property type="project" value="UniProtKB-KW"/>
</dbReference>
<dbReference type="GO" id="GO:0016705">
    <property type="term" value="F:oxidoreductase activity, acting on paired donors, with incorporation or reduction of molecular oxygen"/>
    <property type="evidence" value="ECO:0007669"/>
    <property type="project" value="UniProtKB-ARBA"/>
</dbReference>
<organism evidence="10">
    <name type="scientific">freshwater metagenome</name>
    <dbReference type="NCBI Taxonomy" id="449393"/>
    <lineage>
        <taxon>unclassified sequences</taxon>
        <taxon>metagenomes</taxon>
        <taxon>ecological metagenomes</taxon>
    </lineage>
</organism>
<keyword evidence="6" id="KW-0560">Oxidoreductase</keyword>
<accession>A0A6J6DEM2</accession>
<dbReference type="Gene3D" id="2.60.120.590">
    <property type="entry name" value="Alpha-ketoglutarate-dependent dioxygenase AlkB-like"/>
    <property type="match status" value="1"/>
</dbReference>
<name>A0A6J6DEM2_9ZZZZ</name>
<proteinExistence type="predicted"/>
<evidence type="ECO:0000256" key="6">
    <source>
        <dbReference type="ARBA" id="ARBA00023002"/>
    </source>
</evidence>
<keyword evidence="5" id="KW-0223">Dioxygenase</keyword>
<dbReference type="InterPro" id="IPR037151">
    <property type="entry name" value="AlkB-like_sf"/>
</dbReference>
<dbReference type="FunFam" id="2.60.120.590:FF:000004">
    <property type="entry name" value="DNA oxidative demethylase ALKBH2"/>
    <property type="match status" value="1"/>
</dbReference>
<dbReference type="PANTHER" id="PTHR31212:SF4">
    <property type="entry name" value="ALPHA-KETOGLUTARATE-DEPENDENT DIOXYGENASE ALKB HOMOLOG 3"/>
    <property type="match status" value="1"/>
</dbReference>
<evidence type="ECO:0000256" key="1">
    <source>
        <dbReference type="ARBA" id="ARBA00001954"/>
    </source>
</evidence>
<dbReference type="GO" id="GO:0005654">
    <property type="term" value="C:nucleoplasm"/>
    <property type="evidence" value="ECO:0007669"/>
    <property type="project" value="TreeGrafter"/>
</dbReference>
<comment type="cofactor">
    <cofactor evidence="1">
        <name>Fe(2+)</name>
        <dbReference type="ChEBI" id="CHEBI:29033"/>
    </cofactor>
</comment>
<dbReference type="InterPro" id="IPR032854">
    <property type="entry name" value="ALKBH3"/>
</dbReference>
<feature type="domain" description="Fe2OG dioxygenase" evidence="9">
    <location>
        <begin position="125"/>
        <end position="222"/>
    </location>
</feature>
<keyword evidence="8" id="KW-0234">DNA repair</keyword>
<keyword evidence="7" id="KW-0408">Iron</keyword>
<evidence type="ECO:0000256" key="2">
    <source>
        <dbReference type="ARBA" id="ARBA00022723"/>
    </source>
</evidence>
<evidence type="ECO:0000313" key="10">
    <source>
        <dbReference type="EMBL" id="CAB4562462.1"/>
    </source>
</evidence>
<sequence length="223" mass="25145">MTMYLCMVQCPHLVNTPHIGEELAMSLFAVNGHELLPTDGSAKLYEWVLGDTDPSVVMQELLDSVPWASQTITMFGKQYVEPRRTAWFGDEGASYTYSGITMTPHPWTPLLQSLRDVCEQNSGSAFNSVLLNLYRDGNDKMGWHADDEPELGTEPVIASLSLGATRKFRFRHRVTKEVVECELPTGSLVVMSGLSQKCWVHEVPRQKRVNTPRINLTFRKIQS</sequence>
<keyword evidence="2" id="KW-0479">Metal-binding</keyword>
<reference evidence="10" key="1">
    <citation type="submission" date="2020-05" db="EMBL/GenBank/DDBJ databases">
        <authorList>
            <person name="Chiriac C."/>
            <person name="Salcher M."/>
            <person name="Ghai R."/>
            <person name="Kavagutti S V."/>
        </authorList>
    </citation>
    <scope>NUCLEOTIDE SEQUENCE</scope>
</reference>
<evidence type="ECO:0000256" key="7">
    <source>
        <dbReference type="ARBA" id="ARBA00023004"/>
    </source>
</evidence>
<keyword evidence="4" id="KW-0460">Magnesium</keyword>